<dbReference type="Gene3D" id="1.20.5.190">
    <property type="match status" value="2"/>
</dbReference>
<feature type="domain" description="Ras-GAP" evidence="3">
    <location>
        <begin position="1003"/>
        <end position="1236"/>
    </location>
</feature>
<dbReference type="PROSITE" id="PS50018">
    <property type="entry name" value="RAS_GTPASE_ACTIV_2"/>
    <property type="match status" value="1"/>
</dbReference>
<dbReference type="PANTHER" id="PTHR14149">
    <property type="entry name" value="RAS GTPASE-ACTIVATING PROTEIN WITH IQ MOTIF"/>
    <property type="match status" value="1"/>
</dbReference>
<dbReference type="SUPFAM" id="SSF143885">
    <property type="entry name" value="RGC domain-like"/>
    <property type="match status" value="1"/>
</dbReference>
<dbReference type="PANTHER" id="PTHR14149:SF14">
    <property type="entry name" value="CALPONIN-HOMOLOGY (CH) DOMAIN-CONTAINING PROTEIN"/>
    <property type="match status" value="1"/>
</dbReference>
<dbReference type="Pfam" id="PF00612">
    <property type="entry name" value="IQ"/>
    <property type="match status" value="3"/>
</dbReference>
<protein>
    <submittedName>
        <fullName evidence="7">Ras GTPase-activating-like protein IQGAP1 isoform X1</fullName>
    </submittedName>
</protein>
<accession>A0ABM4DAE6</accession>
<organism evidence="6 7">
    <name type="scientific">Hydra vulgaris</name>
    <name type="common">Hydra</name>
    <name type="synonym">Hydra attenuata</name>
    <dbReference type="NCBI Taxonomy" id="6087"/>
    <lineage>
        <taxon>Eukaryota</taxon>
        <taxon>Metazoa</taxon>
        <taxon>Cnidaria</taxon>
        <taxon>Hydrozoa</taxon>
        <taxon>Hydroidolina</taxon>
        <taxon>Anthoathecata</taxon>
        <taxon>Aplanulata</taxon>
        <taxon>Hydridae</taxon>
        <taxon>Hydra</taxon>
    </lineage>
</organism>
<dbReference type="InterPro" id="IPR000048">
    <property type="entry name" value="IQ_motif_EF-hand-BS"/>
</dbReference>
<dbReference type="Pfam" id="PF00616">
    <property type="entry name" value="RasGAP"/>
    <property type="match status" value="1"/>
</dbReference>
<dbReference type="InterPro" id="IPR023152">
    <property type="entry name" value="RasGAP_CS"/>
</dbReference>
<feature type="compositionally biased region" description="Polar residues" evidence="2">
    <location>
        <begin position="1435"/>
        <end position="1447"/>
    </location>
</feature>
<dbReference type="SMART" id="SM00323">
    <property type="entry name" value="RasGAP"/>
    <property type="match status" value="1"/>
</dbReference>
<dbReference type="CDD" id="cd00201">
    <property type="entry name" value="WW"/>
    <property type="match status" value="1"/>
</dbReference>
<feature type="domain" description="Calponin-homology (CH)" evidence="5">
    <location>
        <begin position="47"/>
        <end position="162"/>
    </location>
</feature>
<dbReference type="InterPro" id="IPR000593">
    <property type="entry name" value="RasGAP_C"/>
</dbReference>
<dbReference type="InterPro" id="IPR001202">
    <property type="entry name" value="WW_dom"/>
</dbReference>
<dbReference type="InterPro" id="IPR001936">
    <property type="entry name" value="RasGAP_dom"/>
</dbReference>
<dbReference type="SMART" id="SM00456">
    <property type="entry name" value="WW"/>
    <property type="match status" value="1"/>
</dbReference>
<reference evidence="7" key="1">
    <citation type="submission" date="2025-08" db="UniProtKB">
        <authorList>
            <consortium name="RefSeq"/>
        </authorList>
    </citation>
    <scope>IDENTIFICATION</scope>
</reference>
<dbReference type="GeneID" id="100200912"/>
<dbReference type="SMART" id="SM00033">
    <property type="entry name" value="CH"/>
    <property type="match status" value="1"/>
</dbReference>
<dbReference type="Proteomes" id="UP001652625">
    <property type="component" value="Chromosome 13"/>
</dbReference>
<dbReference type="Pfam" id="PF03836">
    <property type="entry name" value="RasGAP_C"/>
    <property type="match status" value="1"/>
</dbReference>
<keyword evidence="1" id="KW-0175">Coiled coil</keyword>
<evidence type="ECO:0000313" key="7">
    <source>
        <dbReference type="RefSeq" id="XP_065671327.1"/>
    </source>
</evidence>
<proteinExistence type="predicted"/>
<dbReference type="PROSITE" id="PS00509">
    <property type="entry name" value="RAS_GTPASE_ACTIV_1"/>
    <property type="match status" value="1"/>
</dbReference>
<dbReference type="Gene3D" id="1.10.506.10">
    <property type="entry name" value="GTPase Activation - p120gap, domain 1"/>
    <property type="match status" value="1"/>
</dbReference>
<feature type="coiled-coil region" evidence="1">
    <location>
        <begin position="1497"/>
        <end position="1524"/>
    </location>
</feature>
<dbReference type="PROSITE" id="PS50021">
    <property type="entry name" value="CH"/>
    <property type="match status" value="1"/>
</dbReference>
<dbReference type="SMART" id="SM00015">
    <property type="entry name" value="IQ"/>
    <property type="match status" value="4"/>
</dbReference>
<dbReference type="CDD" id="cd23767">
    <property type="entry name" value="IQCD"/>
    <property type="match status" value="1"/>
</dbReference>
<dbReference type="InterPro" id="IPR001715">
    <property type="entry name" value="CH_dom"/>
</dbReference>
<evidence type="ECO:0000256" key="1">
    <source>
        <dbReference type="SAM" id="Coils"/>
    </source>
</evidence>
<feature type="compositionally biased region" description="Basic and acidic residues" evidence="2">
    <location>
        <begin position="1416"/>
        <end position="1434"/>
    </location>
</feature>
<evidence type="ECO:0000259" key="4">
    <source>
        <dbReference type="PROSITE" id="PS50020"/>
    </source>
</evidence>
<sequence>MSVPSPNLTKDPGHWGKNVGDYESEESRQSGEEMDERRREQIAYEYLCHLEEARIWLEGCIHEEVPPTTELEQGLTNGVILAKLAHFFAPNVVPLRKIFDKDLTRYKERGLHFRHTDNIMYFIRAMEKISFPPVFYPETTDIYDMKNMPRAIYCIHALSLYLYKLGVAPQIQDLYGKATFTAEEINAMKLALDKYGIQMPHFGKIGGILANEMSDNDAALHAAIIAINEALETNNPAETMKALQNPDARLSDLTTSLSSDYHSILYEFKKQKLAQYEIKEKQETDLDVYDRNLTQAEIQGHVNKVNLKNCIEEINRAINHRDEKTLINVLLSKIASLNNVKLENSAWYLQNLGDEKANKAKREGLEYASLEHKEIQSGINGANYLADRVRNMEGAVIQINRLLDKGSPEELMVWLQRPEGLLPVVDKSRPNLYMDNLKKLKHEKQSDLTHDDLTESLKLLLAVSAVNQAIDMNNENKLVSTLENPDARLNGVDESLVSRYLSHFVAVKKEKRDEVGVDHDDLNHVEIQALIEYVNTEVQEENDLLAALSKINEAISNANPHIILKALELPTAKLTNVRPKNAELYTIILKQAKLEKIQRSGDQNSELWHEEIQFCIDKANGIADDAERLANGIINVNEAIDNADSADLLLALKSKSIALRSITPECTEQYHAELKFAKGQKNDSSWVGWTETRVPQGYTYYLNVLSKEFRWSLPPNFQFGIGYLNKDEIQDILSKITANHDHELFLHANEPSAVKIQAAFRGYKAKKEYRERKNFVQKQLPAIVKIQATWKSYQAKKAYQDRLAQLHSNEDAVIKIQATARMFLAKKKYNDRLKYFKDHIKEVVQIQSFLRANLAHHDYKMLSKPQPPVKSVRKFLHLLEHDHIDFQEELELQKLKAQVVTEIRSLSQLENDLNTMDIKIGLLVRNRITLQDVVMHNKKLKKDRSDALTATQATQGIKGLSREKREQLEAYQHLFYLLQTNPNYLARLIFKMPQIKTTKFMESVILTLYNYAANAREEYLLLKMFETALREEIGDKIDQIVEIVTGNPTVIKMIVHFNRGSKGQTSLRDILSPLVKEVITDKNLVINTNPTEVYKQWINQMESETGKPSELPYDVDNEFAMKQPEVARRIEASVKALEVASDKFLNHFIKSIDKIPYGMRYIAMTLKESLREKFPNAKDDEILKVVGNLIYYRYMNPAIVAPDAFDIVDIAIDKGLSQDQRRNLGLIAKVLQYAASNKMFDLENAHMSSLNPYISESFARLKKFFTDASTVEDAESHFNIDQYSDVTMVTKPVVYMTVQEIIDTHQLLSEHVHEITSDEHDPLKELLDDLGDVPTVEEVVGIPKSDVKEEQEQQIAKMAQTEISLTLTNKFEVPDDDDSDMKALFVRTKKLIVDIMRVQQGEHLIQILETPATKQQESEHARIVKQRHEHEGKQKSSGVKRSASSLGDSKMSLKEIKKKIYHNLKTLEQQGLVSSKNRYQDIVNAIAKDIRNQRKYRQRRKQELQKLKQTLDNLNRKAKFYEEQVNYYNQYTKVCLDNLTKKKVGKVKKGKKSDNIVVGTIKYSAQKLFEKKVVLEIEGLPQPQFKNVMFEITSSEDVGVFEVSAKFMGVAMEKVELVFQDLLQLQYDGVAVMKMFGKAKINVNLLIFLINKKFYGK</sequence>
<dbReference type="PROSITE" id="PS50096">
    <property type="entry name" value="IQ"/>
    <property type="match status" value="4"/>
</dbReference>
<name>A0ABM4DAE6_HYDVU</name>
<feature type="domain" description="WW" evidence="4">
    <location>
        <begin position="688"/>
        <end position="716"/>
    </location>
</feature>
<evidence type="ECO:0000313" key="6">
    <source>
        <dbReference type="Proteomes" id="UP001652625"/>
    </source>
</evidence>
<evidence type="ECO:0000259" key="3">
    <source>
        <dbReference type="PROSITE" id="PS50018"/>
    </source>
</evidence>
<feature type="region of interest" description="Disordered" evidence="2">
    <location>
        <begin position="1"/>
        <end position="36"/>
    </location>
</feature>
<evidence type="ECO:0000259" key="5">
    <source>
        <dbReference type="PROSITE" id="PS50021"/>
    </source>
</evidence>
<feature type="compositionally biased region" description="Basic and acidic residues" evidence="2">
    <location>
        <begin position="25"/>
        <end position="36"/>
    </location>
</feature>
<dbReference type="Gene3D" id="2.20.70.10">
    <property type="match status" value="1"/>
</dbReference>
<dbReference type="InterPro" id="IPR036872">
    <property type="entry name" value="CH_dom_sf"/>
</dbReference>
<dbReference type="CDD" id="cd05127">
    <property type="entry name" value="RasGAP_IQGAP_like"/>
    <property type="match status" value="1"/>
</dbReference>
<dbReference type="PROSITE" id="PS50020">
    <property type="entry name" value="WW_DOMAIN_2"/>
    <property type="match status" value="1"/>
</dbReference>
<dbReference type="SUPFAM" id="SSF48350">
    <property type="entry name" value="GTPase activation domain, GAP"/>
    <property type="match status" value="1"/>
</dbReference>
<dbReference type="SUPFAM" id="SSF47576">
    <property type="entry name" value="Calponin-homology domain, CH-domain"/>
    <property type="match status" value="1"/>
</dbReference>
<gene>
    <name evidence="7" type="primary">LOC100200912</name>
</gene>
<dbReference type="InterPro" id="IPR008936">
    <property type="entry name" value="Rho_GTPase_activation_prot"/>
</dbReference>
<dbReference type="RefSeq" id="XP_065671327.1">
    <property type="nucleotide sequence ID" value="XM_065815255.1"/>
</dbReference>
<dbReference type="Pfam" id="PF00307">
    <property type="entry name" value="CH"/>
    <property type="match status" value="1"/>
</dbReference>
<dbReference type="Gene3D" id="1.10.418.10">
    <property type="entry name" value="Calponin-like domain"/>
    <property type="match status" value="1"/>
</dbReference>
<feature type="region of interest" description="Disordered" evidence="2">
    <location>
        <begin position="1411"/>
        <end position="1448"/>
    </location>
</feature>
<evidence type="ECO:0000256" key="2">
    <source>
        <dbReference type="SAM" id="MobiDB-lite"/>
    </source>
</evidence>
<keyword evidence="6" id="KW-1185">Reference proteome</keyword>